<dbReference type="EMBL" id="LHXK01000004">
    <property type="protein sequence ID" value="KXA90481.1"/>
    <property type="molecule type" value="Genomic_DNA"/>
</dbReference>
<dbReference type="PANTHER" id="PTHR30483">
    <property type="entry name" value="LEUCINE-SPECIFIC-BINDING PROTEIN"/>
    <property type="match status" value="1"/>
</dbReference>
<dbReference type="InterPro" id="IPR028082">
    <property type="entry name" value="Peripla_BP_I"/>
</dbReference>
<dbReference type="Gene3D" id="3.40.50.2300">
    <property type="match status" value="2"/>
</dbReference>
<proteinExistence type="predicted"/>
<organism evidence="4 5">
    <name type="scientific">candidate division MSBL1 archaeon SCGC-AAA259B11</name>
    <dbReference type="NCBI Taxonomy" id="1698260"/>
    <lineage>
        <taxon>Archaea</taxon>
        <taxon>Methanobacteriati</taxon>
        <taxon>Methanobacteriota</taxon>
        <taxon>candidate division MSBL1</taxon>
    </lineage>
</organism>
<dbReference type="SUPFAM" id="SSF53822">
    <property type="entry name" value="Periplasmic binding protein-like I"/>
    <property type="match status" value="1"/>
</dbReference>
<evidence type="ECO:0000256" key="1">
    <source>
        <dbReference type="ARBA" id="ARBA00022729"/>
    </source>
</evidence>
<dbReference type="Proteomes" id="UP000070184">
    <property type="component" value="Unassembled WGS sequence"/>
</dbReference>
<keyword evidence="2" id="KW-0472">Membrane</keyword>
<dbReference type="Pfam" id="PF13458">
    <property type="entry name" value="Peripla_BP_6"/>
    <property type="match status" value="1"/>
</dbReference>
<keyword evidence="5" id="KW-1185">Reference proteome</keyword>
<name>A0A133U8F7_9EURY</name>
<sequence>METTKAVIIAVVVTAIVSGAGVYLVAGGGGEAGPTPTENKPIKIGAIAPLTGAASYGGKAAGAGLRVAVNELEERGLLGGRPVEVFIEDSESKSQAAVDAAHKLVEMNNVCAMVAEYRSQNTIPVHEYTNEEGIPTVNAVATSPNINQDELGPYTWSTDALDDLMGPACVEWAKEEWGVQGKDCAILVMNDPYGVGIGDAMKATIEESGATVVKYIKYTTGKSDFRPEITALKDSDPDFLFGVIWGSEATAFWNQANELGFKQNIEGKAYFPYVELALGDAPRDQVENIKGLAQASRSWRADEFWEKFREEAPDIEWKAYYGPSYYDALNVIANAISWAQSTDSDEINQALPRAFESYVGVLDTDMRVDDLGRQINQTFEKRVVLEEKVKGIGYVTSSRE</sequence>
<feature type="domain" description="Leucine-binding protein" evidence="3">
    <location>
        <begin position="41"/>
        <end position="361"/>
    </location>
</feature>
<gene>
    <name evidence="4" type="ORF">AKJ61_00515</name>
</gene>
<accession>A0A133U8F7</accession>
<comment type="caution">
    <text evidence="4">The sequence shown here is derived from an EMBL/GenBank/DDBJ whole genome shotgun (WGS) entry which is preliminary data.</text>
</comment>
<reference evidence="4 5" key="1">
    <citation type="journal article" date="2016" name="Sci. Rep.">
        <title>Metabolic traits of an uncultured archaeal lineage -MSBL1- from brine pools of the Red Sea.</title>
        <authorList>
            <person name="Mwirichia R."/>
            <person name="Alam I."/>
            <person name="Rashid M."/>
            <person name="Vinu M."/>
            <person name="Ba-Alawi W."/>
            <person name="Anthony Kamau A."/>
            <person name="Kamanda Ngugi D."/>
            <person name="Goker M."/>
            <person name="Klenk H.P."/>
            <person name="Bajic V."/>
            <person name="Stingl U."/>
        </authorList>
    </citation>
    <scope>NUCLEOTIDE SEQUENCE [LARGE SCALE GENOMIC DNA]</scope>
    <source>
        <strain evidence="4">SCGC-AAA259B11</strain>
    </source>
</reference>
<evidence type="ECO:0000313" key="4">
    <source>
        <dbReference type="EMBL" id="KXA90481.1"/>
    </source>
</evidence>
<feature type="transmembrane region" description="Helical" evidence="2">
    <location>
        <begin position="7"/>
        <end position="26"/>
    </location>
</feature>
<evidence type="ECO:0000256" key="2">
    <source>
        <dbReference type="SAM" id="Phobius"/>
    </source>
</evidence>
<dbReference type="AlphaFoldDB" id="A0A133U8F7"/>
<evidence type="ECO:0000313" key="5">
    <source>
        <dbReference type="Proteomes" id="UP000070184"/>
    </source>
</evidence>
<dbReference type="InterPro" id="IPR051010">
    <property type="entry name" value="BCAA_transport"/>
</dbReference>
<keyword evidence="2" id="KW-1133">Transmembrane helix</keyword>
<keyword evidence="2" id="KW-0812">Transmembrane</keyword>
<dbReference type="InterPro" id="IPR028081">
    <property type="entry name" value="Leu-bd"/>
</dbReference>
<keyword evidence="1" id="KW-0732">Signal</keyword>
<protein>
    <recommendedName>
        <fullName evidence="3">Leucine-binding protein domain-containing protein</fullName>
    </recommendedName>
</protein>
<dbReference type="PANTHER" id="PTHR30483:SF6">
    <property type="entry name" value="PERIPLASMIC BINDING PROTEIN OF ABC TRANSPORTER FOR NATURAL AMINO ACIDS"/>
    <property type="match status" value="1"/>
</dbReference>
<evidence type="ECO:0000259" key="3">
    <source>
        <dbReference type="Pfam" id="PF13458"/>
    </source>
</evidence>